<keyword evidence="1 4" id="KW-0378">Hydrolase</keyword>
<dbReference type="EC" id="3.1.1.-" evidence="4"/>
<dbReference type="Pfam" id="PF07859">
    <property type="entry name" value="Abhydrolase_3"/>
    <property type="match status" value="1"/>
</dbReference>
<dbReference type="GO" id="GO:0016787">
    <property type="term" value="F:hydrolase activity"/>
    <property type="evidence" value="ECO:0007669"/>
    <property type="project" value="UniProtKB-KW"/>
</dbReference>
<evidence type="ECO:0000259" key="3">
    <source>
        <dbReference type="Pfam" id="PF07859"/>
    </source>
</evidence>
<gene>
    <name evidence="4" type="ORF">FHS60_000834</name>
</gene>
<dbReference type="PANTHER" id="PTHR48081:SF8">
    <property type="entry name" value="ALPHA_BETA HYDROLASE FOLD-3 DOMAIN-CONTAINING PROTEIN-RELATED"/>
    <property type="match status" value="1"/>
</dbReference>
<dbReference type="PANTHER" id="PTHR48081">
    <property type="entry name" value="AB HYDROLASE SUPERFAMILY PROTEIN C4A8.06C"/>
    <property type="match status" value="1"/>
</dbReference>
<feature type="domain" description="Alpha/beta hydrolase fold-3" evidence="3">
    <location>
        <begin position="110"/>
        <end position="312"/>
    </location>
</feature>
<dbReference type="Gene3D" id="3.40.50.1820">
    <property type="entry name" value="alpha/beta hydrolase"/>
    <property type="match status" value="1"/>
</dbReference>
<organism evidence="4 5">
    <name type="scientific">Alloprevotella rava</name>
    <dbReference type="NCBI Taxonomy" id="671218"/>
    <lineage>
        <taxon>Bacteria</taxon>
        <taxon>Pseudomonadati</taxon>
        <taxon>Bacteroidota</taxon>
        <taxon>Bacteroidia</taxon>
        <taxon>Bacteroidales</taxon>
        <taxon>Prevotellaceae</taxon>
        <taxon>Alloprevotella</taxon>
    </lineage>
</organism>
<keyword evidence="2" id="KW-0732">Signal</keyword>
<sequence>MKLRSLKYISSALMALSSLTAHSIYPDSVLQQKMLLEEQAFLAKMKPGLQHTQMLAVRAAMQGNDSNLQKIRESRNQAPTLPENVKTFYPSPNICLFSPKKASTRKRPILLYLHGGGWCFGSINSCARFCAAVALEADCVVAALNYRLAPTHPFPAPLEDCQRAISFLKAHAEEWNCDSTQISIGGDSAGGNLALATTMSVPNIFKVISIYPVTKLFTEQTASWEKYAKGYGNDAELLEAFNEAYAHHNEKNPLVSVGLCSDKALKALPPALFISAGHDILLDQTADFVKRLQKLNRPVTYHIYPTASHLFITVSGQPTAFAEAVKTVSNFLNDIQ</sequence>
<dbReference type="InterPro" id="IPR013094">
    <property type="entry name" value="AB_hydrolase_3"/>
</dbReference>
<dbReference type="InterPro" id="IPR050300">
    <property type="entry name" value="GDXG_lipolytic_enzyme"/>
</dbReference>
<proteinExistence type="predicted"/>
<evidence type="ECO:0000256" key="2">
    <source>
        <dbReference type="SAM" id="SignalP"/>
    </source>
</evidence>
<name>A0A7W5UH01_9BACT</name>
<feature type="chain" id="PRO_5031076630" evidence="2">
    <location>
        <begin position="24"/>
        <end position="336"/>
    </location>
</feature>
<dbReference type="SUPFAM" id="SSF53474">
    <property type="entry name" value="alpha/beta-Hydrolases"/>
    <property type="match status" value="1"/>
</dbReference>
<dbReference type="Proteomes" id="UP000541425">
    <property type="component" value="Unassembled WGS sequence"/>
</dbReference>
<protein>
    <submittedName>
        <fullName evidence="4">Acetyl esterase</fullName>
        <ecNumber evidence="4">3.1.1.-</ecNumber>
    </submittedName>
</protein>
<dbReference type="EMBL" id="JACICA010000003">
    <property type="protein sequence ID" value="MBB3702376.1"/>
    <property type="molecule type" value="Genomic_DNA"/>
</dbReference>
<dbReference type="InterPro" id="IPR029058">
    <property type="entry name" value="AB_hydrolase_fold"/>
</dbReference>
<dbReference type="AlphaFoldDB" id="A0A7W5UH01"/>
<evidence type="ECO:0000256" key="1">
    <source>
        <dbReference type="ARBA" id="ARBA00022801"/>
    </source>
</evidence>
<evidence type="ECO:0000313" key="4">
    <source>
        <dbReference type="EMBL" id="MBB3702376.1"/>
    </source>
</evidence>
<dbReference type="RefSeq" id="WP_183695280.1">
    <property type="nucleotide sequence ID" value="NZ_JACICA010000003.1"/>
</dbReference>
<accession>A0A7W5UH01</accession>
<reference evidence="4 5" key="1">
    <citation type="submission" date="2020-08" db="EMBL/GenBank/DDBJ databases">
        <title>Genomic Encyclopedia of Type Strains, Phase IV (KMG-IV): sequencing the most valuable type-strain genomes for metagenomic binning, comparative biology and taxonomic classification.</title>
        <authorList>
            <person name="Goeker M."/>
        </authorList>
    </citation>
    <scope>NUCLEOTIDE SEQUENCE [LARGE SCALE GENOMIC DNA]</scope>
    <source>
        <strain evidence="4 5">DSM 22548</strain>
    </source>
</reference>
<feature type="signal peptide" evidence="2">
    <location>
        <begin position="1"/>
        <end position="23"/>
    </location>
</feature>
<comment type="caution">
    <text evidence="4">The sequence shown here is derived from an EMBL/GenBank/DDBJ whole genome shotgun (WGS) entry which is preliminary data.</text>
</comment>
<evidence type="ECO:0000313" key="5">
    <source>
        <dbReference type="Proteomes" id="UP000541425"/>
    </source>
</evidence>